<protein>
    <submittedName>
        <fullName evidence="1">Uncharacterized protein</fullName>
    </submittedName>
</protein>
<sequence>MELGTTMSAGQADNNVPGFLLPGAAPDILERAYKVVKHIHISICQVLGPHKASKYHDDLLTFLCPTSTSLQRNLARDSIEGLIVLHTDTPSKLALLHNIFASYVHYEAFHLPHIPCKKLSVEGNLMLDANMDGRLGINEEFRRSAGINGVEKTWRDAMSHASPYICDKLIKAADRARKSRDVADLESALNDMNLFGGEDQVDSLADELGGVGIL</sequence>
<gene>
    <name evidence="1" type="ORF">GRF29_69g1304089</name>
</gene>
<proteinExistence type="predicted"/>
<keyword evidence="2" id="KW-1185">Reference proteome</keyword>
<evidence type="ECO:0000313" key="1">
    <source>
        <dbReference type="EMBL" id="KAK3209272.1"/>
    </source>
</evidence>
<accession>A0AAN6RJ92</accession>
<evidence type="ECO:0000313" key="2">
    <source>
        <dbReference type="Proteomes" id="UP001280581"/>
    </source>
</evidence>
<reference evidence="1 2" key="1">
    <citation type="submission" date="2021-02" db="EMBL/GenBank/DDBJ databases">
        <title>Genome assembly of Pseudopithomyces chartarum.</title>
        <authorList>
            <person name="Jauregui R."/>
            <person name="Singh J."/>
            <person name="Voisey C."/>
        </authorList>
    </citation>
    <scope>NUCLEOTIDE SEQUENCE [LARGE SCALE GENOMIC DNA]</scope>
    <source>
        <strain evidence="1 2">AGR01</strain>
    </source>
</reference>
<organism evidence="1 2">
    <name type="scientific">Pseudopithomyces chartarum</name>
    <dbReference type="NCBI Taxonomy" id="1892770"/>
    <lineage>
        <taxon>Eukaryota</taxon>
        <taxon>Fungi</taxon>
        <taxon>Dikarya</taxon>
        <taxon>Ascomycota</taxon>
        <taxon>Pezizomycotina</taxon>
        <taxon>Dothideomycetes</taxon>
        <taxon>Pleosporomycetidae</taxon>
        <taxon>Pleosporales</taxon>
        <taxon>Massarineae</taxon>
        <taxon>Didymosphaeriaceae</taxon>
        <taxon>Pseudopithomyces</taxon>
    </lineage>
</organism>
<dbReference type="EMBL" id="WVTA01000006">
    <property type="protein sequence ID" value="KAK3209272.1"/>
    <property type="molecule type" value="Genomic_DNA"/>
</dbReference>
<name>A0AAN6RJ92_9PLEO</name>
<dbReference type="Proteomes" id="UP001280581">
    <property type="component" value="Unassembled WGS sequence"/>
</dbReference>
<dbReference type="AlphaFoldDB" id="A0AAN6RJ92"/>
<comment type="caution">
    <text evidence="1">The sequence shown here is derived from an EMBL/GenBank/DDBJ whole genome shotgun (WGS) entry which is preliminary data.</text>
</comment>